<dbReference type="SUPFAM" id="SSF88946">
    <property type="entry name" value="Sigma2 domain of RNA polymerase sigma factors"/>
    <property type="match status" value="1"/>
</dbReference>
<dbReference type="Pfam" id="PF04542">
    <property type="entry name" value="Sigma70_r2"/>
    <property type="match status" value="1"/>
</dbReference>
<dbReference type="InterPro" id="IPR013325">
    <property type="entry name" value="RNA_pol_sigma_r2"/>
</dbReference>
<evidence type="ECO:0000256" key="2">
    <source>
        <dbReference type="ARBA" id="ARBA00023015"/>
    </source>
</evidence>
<dbReference type="GO" id="GO:0003677">
    <property type="term" value="F:DNA binding"/>
    <property type="evidence" value="ECO:0007669"/>
    <property type="project" value="UniProtKB-KW"/>
</dbReference>
<dbReference type="Gene3D" id="1.10.10.10">
    <property type="entry name" value="Winged helix-like DNA-binding domain superfamily/Winged helix DNA-binding domain"/>
    <property type="match status" value="1"/>
</dbReference>
<reference evidence="8" key="1">
    <citation type="submission" date="2021-01" db="EMBL/GenBank/DDBJ databases">
        <title>Modified the classification status of verrucomicrobia.</title>
        <authorList>
            <person name="Feng X."/>
        </authorList>
    </citation>
    <scope>NUCLEOTIDE SEQUENCE</scope>
    <source>
        <strain evidence="8">KCTC 22041</strain>
    </source>
</reference>
<sequence>MADPDLNLALSARAGDADAFGQLVERHQPMLAAILHRFAKSNADLEDMVQDSFIKTWNALPDWEPRQPFVHWLKRIAVRTGLEYCRKQKRSPIEYLEILPESSAPEDQDPANAALEEARVLLSKLPADDQALLTLIHLHGMSMEEAAGHFGWSRAKAKVKAFRARKSLQKTLSQLGYRYE</sequence>
<evidence type="ECO:0000256" key="5">
    <source>
        <dbReference type="ARBA" id="ARBA00023163"/>
    </source>
</evidence>
<dbReference type="Proteomes" id="UP000603141">
    <property type="component" value="Unassembled WGS sequence"/>
</dbReference>
<dbReference type="InterPro" id="IPR013324">
    <property type="entry name" value="RNA_pol_sigma_r3/r4-like"/>
</dbReference>
<evidence type="ECO:0000259" key="6">
    <source>
        <dbReference type="Pfam" id="PF04542"/>
    </source>
</evidence>
<accession>A0A934SDI2</accession>
<dbReference type="SUPFAM" id="SSF88659">
    <property type="entry name" value="Sigma3 and sigma4 domains of RNA polymerase sigma factors"/>
    <property type="match status" value="1"/>
</dbReference>
<evidence type="ECO:0000256" key="4">
    <source>
        <dbReference type="ARBA" id="ARBA00023125"/>
    </source>
</evidence>
<dbReference type="EMBL" id="JAENIJ010000029">
    <property type="protein sequence ID" value="MBK1883884.1"/>
    <property type="molecule type" value="Genomic_DNA"/>
</dbReference>
<comment type="caution">
    <text evidence="8">The sequence shown here is derived from an EMBL/GenBank/DDBJ whole genome shotgun (WGS) entry which is preliminary data.</text>
</comment>
<gene>
    <name evidence="8" type="ORF">JIN85_15810</name>
</gene>
<evidence type="ECO:0000256" key="1">
    <source>
        <dbReference type="ARBA" id="ARBA00010641"/>
    </source>
</evidence>
<evidence type="ECO:0000259" key="7">
    <source>
        <dbReference type="Pfam" id="PF08281"/>
    </source>
</evidence>
<dbReference type="GO" id="GO:0016987">
    <property type="term" value="F:sigma factor activity"/>
    <property type="evidence" value="ECO:0007669"/>
    <property type="project" value="UniProtKB-KW"/>
</dbReference>
<evidence type="ECO:0000313" key="9">
    <source>
        <dbReference type="Proteomes" id="UP000603141"/>
    </source>
</evidence>
<dbReference type="InterPro" id="IPR007627">
    <property type="entry name" value="RNA_pol_sigma70_r2"/>
</dbReference>
<dbReference type="Pfam" id="PF08281">
    <property type="entry name" value="Sigma70_r4_2"/>
    <property type="match status" value="1"/>
</dbReference>
<dbReference type="GO" id="GO:0006352">
    <property type="term" value="P:DNA-templated transcription initiation"/>
    <property type="evidence" value="ECO:0007669"/>
    <property type="project" value="InterPro"/>
</dbReference>
<name>A0A934SDI2_9BACT</name>
<protein>
    <submittedName>
        <fullName evidence="8">Sigma-70 family RNA polymerase sigma factor</fullName>
    </submittedName>
</protein>
<dbReference type="InterPro" id="IPR014284">
    <property type="entry name" value="RNA_pol_sigma-70_dom"/>
</dbReference>
<organism evidence="8 9">
    <name type="scientific">Luteolibacter pohnpeiensis</name>
    <dbReference type="NCBI Taxonomy" id="454153"/>
    <lineage>
        <taxon>Bacteria</taxon>
        <taxon>Pseudomonadati</taxon>
        <taxon>Verrucomicrobiota</taxon>
        <taxon>Verrucomicrobiia</taxon>
        <taxon>Verrucomicrobiales</taxon>
        <taxon>Verrucomicrobiaceae</taxon>
        <taxon>Luteolibacter</taxon>
    </lineage>
</organism>
<evidence type="ECO:0000256" key="3">
    <source>
        <dbReference type="ARBA" id="ARBA00023082"/>
    </source>
</evidence>
<feature type="domain" description="RNA polymerase sigma factor 70 region 4 type 2" evidence="7">
    <location>
        <begin position="116"/>
        <end position="168"/>
    </location>
</feature>
<evidence type="ECO:0000313" key="8">
    <source>
        <dbReference type="EMBL" id="MBK1883884.1"/>
    </source>
</evidence>
<keyword evidence="2" id="KW-0805">Transcription regulation</keyword>
<dbReference type="InterPro" id="IPR013249">
    <property type="entry name" value="RNA_pol_sigma70_r4_t2"/>
</dbReference>
<dbReference type="PANTHER" id="PTHR43133:SF8">
    <property type="entry name" value="RNA POLYMERASE SIGMA FACTOR HI_1459-RELATED"/>
    <property type="match status" value="1"/>
</dbReference>
<dbReference type="AlphaFoldDB" id="A0A934SDI2"/>
<dbReference type="PANTHER" id="PTHR43133">
    <property type="entry name" value="RNA POLYMERASE ECF-TYPE SIGMA FACTO"/>
    <property type="match status" value="1"/>
</dbReference>
<dbReference type="Gene3D" id="1.10.1740.10">
    <property type="match status" value="1"/>
</dbReference>
<dbReference type="NCBIfam" id="TIGR02937">
    <property type="entry name" value="sigma70-ECF"/>
    <property type="match status" value="1"/>
</dbReference>
<feature type="domain" description="RNA polymerase sigma-70 region 2" evidence="6">
    <location>
        <begin position="23"/>
        <end position="90"/>
    </location>
</feature>
<keyword evidence="9" id="KW-1185">Reference proteome</keyword>
<dbReference type="InterPro" id="IPR039425">
    <property type="entry name" value="RNA_pol_sigma-70-like"/>
</dbReference>
<proteinExistence type="inferred from homology"/>
<keyword evidence="3" id="KW-0731">Sigma factor</keyword>
<dbReference type="InterPro" id="IPR036388">
    <property type="entry name" value="WH-like_DNA-bd_sf"/>
</dbReference>
<keyword evidence="5" id="KW-0804">Transcription</keyword>
<dbReference type="RefSeq" id="WP_200272489.1">
    <property type="nucleotide sequence ID" value="NZ_JAENIJ010000029.1"/>
</dbReference>
<comment type="similarity">
    <text evidence="1">Belongs to the sigma-70 factor family. ECF subfamily.</text>
</comment>
<keyword evidence="4" id="KW-0238">DNA-binding</keyword>